<accession>A0A450YQK2</accession>
<organism evidence="3">
    <name type="scientific">Candidatus Kentrum sp. TC</name>
    <dbReference type="NCBI Taxonomy" id="2126339"/>
    <lineage>
        <taxon>Bacteria</taxon>
        <taxon>Pseudomonadati</taxon>
        <taxon>Pseudomonadota</taxon>
        <taxon>Gammaproteobacteria</taxon>
        <taxon>Candidatus Kentrum</taxon>
    </lineage>
</organism>
<dbReference type="Pfam" id="PF12728">
    <property type="entry name" value="HTH_17"/>
    <property type="match status" value="1"/>
</dbReference>
<feature type="domain" description="Helix-turn-helix" evidence="2">
    <location>
        <begin position="4"/>
        <end position="52"/>
    </location>
</feature>
<dbReference type="NCBIfam" id="TIGR01764">
    <property type="entry name" value="excise"/>
    <property type="match status" value="1"/>
</dbReference>
<keyword evidence="3" id="KW-0808">Transferase</keyword>
<dbReference type="InterPro" id="IPR041657">
    <property type="entry name" value="HTH_17"/>
</dbReference>
<dbReference type="GO" id="GO:0008168">
    <property type="term" value="F:methyltransferase activity"/>
    <property type="evidence" value="ECO:0007669"/>
    <property type="project" value="UniProtKB-KW"/>
</dbReference>
<dbReference type="InterPro" id="IPR009061">
    <property type="entry name" value="DNA-bd_dom_put_sf"/>
</dbReference>
<dbReference type="GO" id="GO:0003677">
    <property type="term" value="F:DNA binding"/>
    <property type="evidence" value="ECO:0007669"/>
    <property type="project" value="InterPro"/>
</dbReference>
<name>A0A450YQK2_9GAMM</name>
<gene>
    <name evidence="3" type="ORF">BECKTC1821D_GA0114238_101822</name>
</gene>
<dbReference type="EMBL" id="CAADFS010000018">
    <property type="protein sequence ID" value="VFK43769.1"/>
    <property type="molecule type" value="Genomic_DNA"/>
</dbReference>
<evidence type="ECO:0000259" key="2">
    <source>
        <dbReference type="Pfam" id="PF12728"/>
    </source>
</evidence>
<evidence type="ECO:0000256" key="1">
    <source>
        <dbReference type="SAM" id="MobiDB-lite"/>
    </source>
</evidence>
<feature type="region of interest" description="Disordered" evidence="1">
    <location>
        <begin position="51"/>
        <end position="80"/>
    </location>
</feature>
<feature type="compositionally biased region" description="Basic and acidic residues" evidence="1">
    <location>
        <begin position="51"/>
        <end position="68"/>
    </location>
</feature>
<evidence type="ECO:0000313" key="3">
    <source>
        <dbReference type="EMBL" id="VFK43769.1"/>
    </source>
</evidence>
<protein>
    <submittedName>
        <fullName evidence="3">DNA (Cytosine-5)-methyltransferase 1</fullName>
    </submittedName>
</protein>
<proteinExistence type="predicted"/>
<dbReference type="GO" id="GO:0032259">
    <property type="term" value="P:methylation"/>
    <property type="evidence" value="ECO:0007669"/>
    <property type="project" value="UniProtKB-KW"/>
</dbReference>
<dbReference type="AlphaFoldDB" id="A0A450YQK2"/>
<dbReference type="SUPFAM" id="SSF46955">
    <property type="entry name" value="Putative DNA-binding domain"/>
    <property type="match status" value="1"/>
</dbReference>
<dbReference type="InterPro" id="IPR010093">
    <property type="entry name" value="SinI_DNA-bd"/>
</dbReference>
<sequence>MDIMTVKEAAEFMKVTPQTLYRLIREEDLPAFRLASEWRMERESLEEWVRGRLKEQGDRGAKSTDKTRPLPPRAALRLVK</sequence>
<keyword evidence="3" id="KW-0489">Methyltransferase</keyword>
<reference evidence="3" key="1">
    <citation type="submission" date="2019-02" db="EMBL/GenBank/DDBJ databases">
        <authorList>
            <person name="Gruber-Vodicka R. H."/>
            <person name="Seah K. B. B."/>
        </authorList>
    </citation>
    <scope>NUCLEOTIDE SEQUENCE</scope>
    <source>
        <strain evidence="3">BECK_BZ123</strain>
    </source>
</reference>